<accession>A0A4Q4TRS6</accession>
<sequence>MDALILFEACLNGQLSHVPRRPHDRERPSLIKSGHVFIYEEHSSGIKRWTDGVSWSPSRILGNYLIYRELDKPFQPGEKKRAMKRIKTEGVSKPANLPRPNSTGYSSAITASSSSHSAYDGNNDVHELELERAYVGSLVDSYQFKPHGLIKKTISIQYHGIQHHMVSYYKLDDAKSGRLVSPSTDPVLQNVVPRAELLQGSNFRSPIEDQEYMVADPRLDPMYSAIPHQPPGYGVLGTVNARSMSVPSIASFASSWGHQSAYLPNASYHMASGLPSIGYTPQAHSSAYSYDQSGLTPYRMPPSSQPSDLASATIHVRRHSTLADTGEGSHIGYSMLGGADRSHINPASSLGSNYSISDQSLTQPTVNGAGVFDFSGSAHTPGRSSNVYDPNVSTQDSGAYDDGSVPGQQLSGYDGPLGGSFDTMSSHPMPPRHIAPEFANVSDATTAFGAGSHDTPPPGISIDLEHSESLSTRVAKREIIPQWSSTLSNRRN</sequence>
<organism evidence="3 4">
    <name type="scientific">Monosporascus ibericus</name>
    <dbReference type="NCBI Taxonomy" id="155417"/>
    <lineage>
        <taxon>Eukaryota</taxon>
        <taxon>Fungi</taxon>
        <taxon>Dikarya</taxon>
        <taxon>Ascomycota</taxon>
        <taxon>Pezizomycotina</taxon>
        <taxon>Sordariomycetes</taxon>
        <taxon>Xylariomycetidae</taxon>
        <taxon>Xylariales</taxon>
        <taxon>Xylariales incertae sedis</taxon>
        <taxon>Monosporascus</taxon>
    </lineage>
</organism>
<dbReference type="Pfam" id="PF09729">
    <property type="entry name" value="Gti1_Pac2"/>
    <property type="match status" value="1"/>
</dbReference>
<feature type="region of interest" description="Disordered" evidence="2">
    <location>
        <begin position="87"/>
        <end position="120"/>
    </location>
</feature>
<dbReference type="PANTHER" id="PTHR28027:SF2">
    <property type="entry name" value="TRANSCRIPTIONAL REGULATOR MIT1"/>
    <property type="match status" value="1"/>
</dbReference>
<dbReference type="Proteomes" id="UP000293360">
    <property type="component" value="Unassembled WGS sequence"/>
</dbReference>
<comment type="similarity">
    <text evidence="1">Belongs to the MIT1/WOR1 family.</text>
</comment>
<comment type="caution">
    <text evidence="3">The sequence shown here is derived from an EMBL/GenBank/DDBJ whole genome shotgun (WGS) entry which is preliminary data.</text>
</comment>
<dbReference type="GO" id="GO:0003677">
    <property type="term" value="F:DNA binding"/>
    <property type="evidence" value="ECO:0007669"/>
    <property type="project" value="TreeGrafter"/>
</dbReference>
<evidence type="ECO:0000313" key="3">
    <source>
        <dbReference type="EMBL" id="RYP10086.1"/>
    </source>
</evidence>
<keyword evidence="4" id="KW-1185">Reference proteome</keyword>
<dbReference type="OrthoDB" id="5319641at2759"/>
<proteinExistence type="inferred from homology"/>
<dbReference type="PANTHER" id="PTHR28027">
    <property type="entry name" value="TRANSCRIPTIONAL REGULATOR MIT1"/>
    <property type="match status" value="1"/>
</dbReference>
<name>A0A4Q4TRS6_9PEZI</name>
<evidence type="ECO:0000256" key="1">
    <source>
        <dbReference type="ARBA" id="ARBA00008359"/>
    </source>
</evidence>
<feature type="compositionally biased region" description="Polar residues" evidence="2">
    <location>
        <begin position="382"/>
        <end position="397"/>
    </location>
</feature>
<evidence type="ECO:0008006" key="5">
    <source>
        <dbReference type="Google" id="ProtNLM"/>
    </source>
</evidence>
<dbReference type="EMBL" id="QJNU01000023">
    <property type="protein sequence ID" value="RYP10086.1"/>
    <property type="molecule type" value="Genomic_DNA"/>
</dbReference>
<dbReference type="AlphaFoldDB" id="A0A4Q4TRS6"/>
<gene>
    <name evidence="3" type="ORF">DL764_000877</name>
</gene>
<protein>
    <recommendedName>
        <fullName evidence="5">Gti1/Pac2 family protein</fullName>
    </recommendedName>
</protein>
<feature type="region of interest" description="Disordered" evidence="2">
    <location>
        <begin position="377"/>
        <end position="435"/>
    </location>
</feature>
<dbReference type="InterPro" id="IPR018608">
    <property type="entry name" value="Gti1/Pac2"/>
</dbReference>
<evidence type="ECO:0000256" key="2">
    <source>
        <dbReference type="SAM" id="MobiDB-lite"/>
    </source>
</evidence>
<evidence type="ECO:0000313" key="4">
    <source>
        <dbReference type="Proteomes" id="UP000293360"/>
    </source>
</evidence>
<feature type="compositionally biased region" description="Low complexity" evidence="2">
    <location>
        <begin position="106"/>
        <end position="118"/>
    </location>
</feature>
<reference evidence="3 4" key="1">
    <citation type="submission" date="2018-06" db="EMBL/GenBank/DDBJ databases">
        <title>Complete Genomes of Monosporascus.</title>
        <authorList>
            <person name="Robinson A.J."/>
            <person name="Natvig D.O."/>
        </authorList>
    </citation>
    <scope>NUCLEOTIDE SEQUENCE [LARGE SCALE GENOMIC DNA]</scope>
    <source>
        <strain evidence="3 4">CBS 110550</strain>
    </source>
</reference>